<protein>
    <submittedName>
        <fullName evidence="3">Uncharacterized protein</fullName>
    </submittedName>
</protein>
<evidence type="ECO:0000313" key="4">
    <source>
        <dbReference type="Proteomes" id="UP000326396"/>
    </source>
</evidence>
<feature type="transmembrane region" description="Helical" evidence="1">
    <location>
        <begin position="314"/>
        <end position="337"/>
    </location>
</feature>
<keyword evidence="4" id="KW-1185">Reference proteome</keyword>
<keyword evidence="1" id="KW-1133">Transmembrane helix</keyword>
<dbReference type="Proteomes" id="UP000326396">
    <property type="component" value="Linkage Group LG7"/>
</dbReference>
<sequence>MTEIVSLGLLRALMEAGFTNWCFDCCSWHQECYLTMKTLESVDTEQFQWQGKKNEARDRKLNLKAENEKLELQLIVVCCHTPPGRPLPFMWRCEAIADRRPVRERYDHHEKPGYTACLISWNRIMEWMDKYIVVPMPGFVAARAWALMEAGFTNRCFDCCSWHQACQEKKRRARLNGSHVVVFHLFYTWHAYNNPLERFQDRDFVIVICYLNGFKTRLYYWHMLFEWPLAWEIKLKDSSLDFPLNKKNEVRDRKLNLKAEKEKLEPQLIVERNVYGRKEKTVYFEIVVESLFYVLVSLGEAIADRRSVRERRCICHVVVLVAGTRFALIGLILFSNVHFQNAIPRYIGAFILICARCPDMITLRNLDILHAELLLLFEGLVAAGSFVFVLSSIYIVAMKFTVASYTLEDFGGLVAVGTYVFALSSIYTTAMKFTGAIDFVLHTTPPEEDPSARESEKQDFEISSHLNLGFQPKEVAHSPQEKPPQAQRAPAPRAWNMKLDGVLKECGFQKCKLEQAVYVKRRRQPWENGGSHRWLTLYNPPEPNFGMGSEISWVGYSDITTAGGKEVQTRILAFWREIKDEKTDILL</sequence>
<feature type="transmembrane region" description="Helical" evidence="1">
    <location>
        <begin position="410"/>
        <end position="430"/>
    </location>
</feature>
<evidence type="ECO:0000256" key="2">
    <source>
        <dbReference type="SAM" id="SignalP"/>
    </source>
</evidence>
<feature type="transmembrane region" description="Helical" evidence="1">
    <location>
        <begin position="282"/>
        <end position="302"/>
    </location>
</feature>
<keyword evidence="1" id="KW-0472">Membrane</keyword>
<organism evidence="3 4">
    <name type="scientific">Mikania micrantha</name>
    <name type="common">bitter vine</name>
    <dbReference type="NCBI Taxonomy" id="192012"/>
    <lineage>
        <taxon>Eukaryota</taxon>
        <taxon>Viridiplantae</taxon>
        <taxon>Streptophyta</taxon>
        <taxon>Embryophyta</taxon>
        <taxon>Tracheophyta</taxon>
        <taxon>Spermatophyta</taxon>
        <taxon>Magnoliopsida</taxon>
        <taxon>eudicotyledons</taxon>
        <taxon>Gunneridae</taxon>
        <taxon>Pentapetalae</taxon>
        <taxon>asterids</taxon>
        <taxon>campanulids</taxon>
        <taxon>Asterales</taxon>
        <taxon>Asteraceae</taxon>
        <taxon>Asteroideae</taxon>
        <taxon>Heliantheae alliance</taxon>
        <taxon>Eupatorieae</taxon>
        <taxon>Mikania</taxon>
    </lineage>
</organism>
<feature type="signal peptide" evidence="2">
    <location>
        <begin position="1"/>
        <end position="16"/>
    </location>
</feature>
<reference evidence="3 4" key="1">
    <citation type="submission" date="2019-05" db="EMBL/GenBank/DDBJ databases">
        <title>Mikania micrantha, genome provides insights into the molecular mechanism of rapid growth.</title>
        <authorList>
            <person name="Liu B."/>
        </authorList>
    </citation>
    <scope>NUCLEOTIDE SEQUENCE [LARGE SCALE GENOMIC DNA]</scope>
    <source>
        <strain evidence="3">NLD-2019</strain>
        <tissue evidence="3">Leaf</tissue>
    </source>
</reference>
<keyword evidence="2" id="KW-0732">Signal</keyword>
<feature type="chain" id="PRO_5024381283" evidence="2">
    <location>
        <begin position="17"/>
        <end position="587"/>
    </location>
</feature>
<name>A0A5N6M6F4_9ASTR</name>
<gene>
    <name evidence="3" type="ORF">E3N88_37191</name>
</gene>
<accession>A0A5N6M6F4</accession>
<evidence type="ECO:0000313" key="3">
    <source>
        <dbReference type="EMBL" id="KAD3069311.1"/>
    </source>
</evidence>
<dbReference type="EMBL" id="SZYD01000017">
    <property type="protein sequence ID" value="KAD3069311.1"/>
    <property type="molecule type" value="Genomic_DNA"/>
</dbReference>
<dbReference type="AlphaFoldDB" id="A0A5N6M6F4"/>
<feature type="transmembrane region" description="Helical" evidence="1">
    <location>
        <begin position="373"/>
        <end position="398"/>
    </location>
</feature>
<comment type="caution">
    <text evidence="3">The sequence shown here is derived from an EMBL/GenBank/DDBJ whole genome shotgun (WGS) entry which is preliminary data.</text>
</comment>
<keyword evidence="1" id="KW-0812">Transmembrane</keyword>
<evidence type="ECO:0000256" key="1">
    <source>
        <dbReference type="SAM" id="Phobius"/>
    </source>
</evidence>
<proteinExistence type="predicted"/>